<dbReference type="PANTHER" id="PTHR30005:SF0">
    <property type="entry name" value="RETROGRADE REGULATION PROTEIN 2"/>
    <property type="match status" value="1"/>
</dbReference>
<dbReference type="InterPro" id="IPR003695">
    <property type="entry name" value="Ppx_GppA_N"/>
</dbReference>
<dbReference type="EMBL" id="FRBH01000009">
    <property type="protein sequence ID" value="SHL46428.1"/>
    <property type="molecule type" value="Genomic_DNA"/>
</dbReference>
<evidence type="ECO:0000313" key="3">
    <source>
        <dbReference type="EMBL" id="SHL46428.1"/>
    </source>
</evidence>
<dbReference type="EMBL" id="BMFL01000003">
    <property type="protein sequence ID" value="GGE91352.1"/>
    <property type="molecule type" value="Genomic_DNA"/>
</dbReference>
<dbReference type="STRING" id="1434701.SAMN05443634_109166"/>
<dbReference type="Pfam" id="PF02541">
    <property type="entry name" value="Ppx-GppA"/>
    <property type="match status" value="1"/>
</dbReference>
<evidence type="ECO:0000313" key="2">
    <source>
        <dbReference type="EMBL" id="GGE91352.1"/>
    </source>
</evidence>
<keyword evidence="5" id="KW-1185">Reference proteome</keyword>
<dbReference type="AlphaFoldDB" id="A0A1M7AUG8"/>
<sequence>MKIRKLAAIDIGSNAMRLLINYVYEEEGKAPIFNKTSIVRMPIRLGQDVFIDGEISEKNTERICDAMLSYALMMKVYDIEVYKAYATSATREAKNGKDVVKKVLKKSGINIEIIDGKTEAELLFNTELGDFIKDEKTYLYVDVGGGSTELTLLKEGKVYSSKSFEVGTVRLLEGKVDPTTFVEMKHWIDENIGKEPIELIGSGGNINHIYKYSGVKLGLPLSSLYVKRQYQILQTMTAEERMQNYNMKPDRADVVVYALEIYNNVLKWSHAKKIHVPKIGLSDGIIRKVYQDLEVRS</sequence>
<reference evidence="2" key="5">
    <citation type="submission" date="2024-05" db="EMBL/GenBank/DDBJ databases">
        <authorList>
            <person name="Sun Q."/>
            <person name="Zhou Y."/>
        </authorList>
    </citation>
    <scope>NUCLEOTIDE SEQUENCE</scope>
    <source>
        <strain evidence="2">CGMCC 1.12707</strain>
    </source>
</reference>
<protein>
    <submittedName>
        <fullName evidence="2">Exopolyphosphatase</fullName>
    </submittedName>
    <submittedName>
        <fullName evidence="3">Ppx/GppA phosphatase</fullName>
    </submittedName>
</protein>
<dbReference type="RefSeq" id="WP_072933152.1">
    <property type="nucleotide sequence ID" value="NZ_BMFL01000003.1"/>
</dbReference>
<organism evidence="3 4">
    <name type="scientific">Chishuiella changwenlii</name>
    <dbReference type="NCBI Taxonomy" id="1434701"/>
    <lineage>
        <taxon>Bacteria</taxon>
        <taxon>Pseudomonadati</taxon>
        <taxon>Bacteroidota</taxon>
        <taxon>Flavobacteriia</taxon>
        <taxon>Flavobacteriales</taxon>
        <taxon>Weeksellaceae</taxon>
        <taxon>Chishuiella</taxon>
    </lineage>
</organism>
<dbReference type="Gene3D" id="3.30.420.40">
    <property type="match status" value="1"/>
</dbReference>
<feature type="domain" description="Ppx/GppA phosphatase N-terminal" evidence="1">
    <location>
        <begin position="43"/>
        <end position="287"/>
    </location>
</feature>
<reference evidence="2" key="1">
    <citation type="journal article" date="2014" name="Int. J. Syst. Evol. Microbiol.">
        <title>Complete genome of a new Firmicutes species belonging to the dominant human colonic microbiota ('Ruminococcus bicirculans') reveals two chromosomes and a selective capacity to utilize plant glucans.</title>
        <authorList>
            <consortium name="NISC Comparative Sequencing Program"/>
            <person name="Wegmann U."/>
            <person name="Louis P."/>
            <person name="Goesmann A."/>
            <person name="Henrissat B."/>
            <person name="Duncan S.H."/>
            <person name="Flint H.J."/>
        </authorList>
    </citation>
    <scope>NUCLEOTIDE SEQUENCE</scope>
    <source>
        <strain evidence="2">CGMCC 1.12707</strain>
    </source>
</reference>
<reference evidence="4" key="3">
    <citation type="submission" date="2016-11" db="EMBL/GenBank/DDBJ databases">
        <authorList>
            <person name="Varghese N."/>
            <person name="Submissions S."/>
        </authorList>
    </citation>
    <scope>NUCLEOTIDE SEQUENCE [LARGE SCALE GENOMIC DNA]</scope>
    <source>
        <strain evidence="4">DSM 27989</strain>
    </source>
</reference>
<dbReference type="Proteomes" id="UP000650994">
    <property type="component" value="Unassembled WGS sequence"/>
</dbReference>
<dbReference type="SUPFAM" id="SSF53067">
    <property type="entry name" value="Actin-like ATPase domain"/>
    <property type="match status" value="2"/>
</dbReference>
<dbReference type="PANTHER" id="PTHR30005">
    <property type="entry name" value="EXOPOLYPHOSPHATASE"/>
    <property type="match status" value="1"/>
</dbReference>
<dbReference type="Gene3D" id="3.30.420.150">
    <property type="entry name" value="Exopolyphosphatase. Domain 2"/>
    <property type="match status" value="1"/>
</dbReference>
<evidence type="ECO:0000259" key="1">
    <source>
        <dbReference type="Pfam" id="PF02541"/>
    </source>
</evidence>
<evidence type="ECO:0000313" key="4">
    <source>
        <dbReference type="Proteomes" id="UP000184120"/>
    </source>
</evidence>
<reference evidence="5" key="4">
    <citation type="journal article" date="2019" name="Int. J. Syst. Evol. Microbiol.">
        <title>The Global Catalogue of Microorganisms (GCM) 10K type strain sequencing project: providing services to taxonomists for standard genome sequencing and annotation.</title>
        <authorList>
            <consortium name="The Broad Institute Genomics Platform"/>
            <consortium name="The Broad Institute Genome Sequencing Center for Infectious Disease"/>
            <person name="Wu L."/>
            <person name="Ma J."/>
        </authorList>
    </citation>
    <scope>NUCLEOTIDE SEQUENCE [LARGE SCALE GENOMIC DNA]</scope>
    <source>
        <strain evidence="5">CGMCC 1.12707</strain>
    </source>
</reference>
<dbReference type="CDD" id="cd24006">
    <property type="entry name" value="ASKHA_NBD_PPX_GppA"/>
    <property type="match status" value="1"/>
</dbReference>
<dbReference type="InterPro" id="IPR050273">
    <property type="entry name" value="GppA/Ppx_hydrolase"/>
</dbReference>
<proteinExistence type="predicted"/>
<dbReference type="OrthoDB" id="9814545at2"/>
<dbReference type="InterPro" id="IPR043129">
    <property type="entry name" value="ATPase_NBD"/>
</dbReference>
<dbReference type="GO" id="GO:0016462">
    <property type="term" value="F:pyrophosphatase activity"/>
    <property type="evidence" value="ECO:0007669"/>
    <property type="project" value="TreeGrafter"/>
</dbReference>
<reference evidence="3" key="2">
    <citation type="submission" date="2016-11" db="EMBL/GenBank/DDBJ databases">
        <authorList>
            <person name="Jaros S."/>
            <person name="Januszkiewicz K."/>
            <person name="Wedrychowicz H."/>
        </authorList>
    </citation>
    <scope>NUCLEOTIDE SEQUENCE [LARGE SCALE GENOMIC DNA]</scope>
    <source>
        <strain evidence="3">DSM 27989</strain>
    </source>
</reference>
<evidence type="ECO:0000313" key="5">
    <source>
        <dbReference type="Proteomes" id="UP000650994"/>
    </source>
</evidence>
<gene>
    <name evidence="2" type="primary">ppx</name>
    <name evidence="2" type="ORF">GCM10010984_06370</name>
    <name evidence="3" type="ORF">SAMN05443634_109166</name>
</gene>
<name>A0A1M7AUG8_9FLAO</name>
<accession>A0A1M7AUG8</accession>
<dbReference type="Proteomes" id="UP000184120">
    <property type="component" value="Unassembled WGS sequence"/>
</dbReference>